<dbReference type="SUPFAM" id="SSF52540">
    <property type="entry name" value="P-loop containing nucleoside triphosphate hydrolases"/>
    <property type="match status" value="1"/>
</dbReference>
<dbReference type="AlphaFoldDB" id="A0A1H2LVY2"/>
<dbReference type="InterPro" id="IPR016032">
    <property type="entry name" value="Sig_transdc_resp-reg_C-effctor"/>
</dbReference>
<organism evidence="2 3">
    <name type="scientific">Microlunatus sagamiharensis</name>
    <dbReference type="NCBI Taxonomy" id="546874"/>
    <lineage>
        <taxon>Bacteria</taxon>
        <taxon>Bacillati</taxon>
        <taxon>Actinomycetota</taxon>
        <taxon>Actinomycetes</taxon>
        <taxon>Propionibacteriales</taxon>
        <taxon>Propionibacteriaceae</taxon>
        <taxon>Microlunatus</taxon>
    </lineage>
</organism>
<dbReference type="PROSITE" id="PS50043">
    <property type="entry name" value="HTH_LUXR_2"/>
    <property type="match status" value="1"/>
</dbReference>
<dbReference type="Pfam" id="PF00196">
    <property type="entry name" value="GerE"/>
    <property type="match status" value="1"/>
</dbReference>
<evidence type="ECO:0000313" key="2">
    <source>
        <dbReference type="EMBL" id="SDU85163.1"/>
    </source>
</evidence>
<dbReference type="SMART" id="SM00421">
    <property type="entry name" value="HTH_LUXR"/>
    <property type="match status" value="1"/>
</dbReference>
<evidence type="ECO:0000313" key="3">
    <source>
        <dbReference type="Proteomes" id="UP000198825"/>
    </source>
</evidence>
<dbReference type="Proteomes" id="UP000198825">
    <property type="component" value="Chromosome I"/>
</dbReference>
<dbReference type="Gene3D" id="1.10.10.10">
    <property type="entry name" value="Winged helix-like DNA-binding domain superfamily/Winged helix DNA-binding domain"/>
    <property type="match status" value="1"/>
</dbReference>
<dbReference type="InterPro" id="IPR041664">
    <property type="entry name" value="AAA_16"/>
</dbReference>
<keyword evidence="3" id="KW-1185">Reference proteome</keyword>
<dbReference type="OrthoDB" id="3796539at2"/>
<dbReference type="InterPro" id="IPR036388">
    <property type="entry name" value="WH-like_DNA-bd_sf"/>
</dbReference>
<feature type="domain" description="HTH luxR-type" evidence="1">
    <location>
        <begin position="830"/>
        <end position="895"/>
    </location>
</feature>
<accession>A0A1H2LVY2</accession>
<name>A0A1H2LVY2_9ACTN</name>
<proteinExistence type="predicted"/>
<reference evidence="3" key="1">
    <citation type="submission" date="2016-10" db="EMBL/GenBank/DDBJ databases">
        <authorList>
            <person name="Varghese N."/>
            <person name="Submissions S."/>
        </authorList>
    </citation>
    <scope>NUCLEOTIDE SEQUENCE [LARGE SCALE GENOMIC DNA]</scope>
    <source>
        <strain evidence="3">DSM 21743</strain>
    </source>
</reference>
<gene>
    <name evidence="2" type="ORF">SAMN04488544_0951</name>
</gene>
<dbReference type="InterPro" id="IPR000792">
    <property type="entry name" value="Tscrpt_reg_LuxR_C"/>
</dbReference>
<dbReference type="GO" id="GO:0006355">
    <property type="term" value="P:regulation of DNA-templated transcription"/>
    <property type="evidence" value="ECO:0007669"/>
    <property type="project" value="InterPro"/>
</dbReference>
<dbReference type="Gene3D" id="3.40.50.300">
    <property type="entry name" value="P-loop containing nucleotide triphosphate hydrolases"/>
    <property type="match status" value="1"/>
</dbReference>
<protein>
    <submittedName>
        <fullName evidence="2">Regulatory protein, luxR family</fullName>
    </submittedName>
</protein>
<evidence type="ECO:0000259" key="1">
    <source>
        <dbReference type="PROSITE" id="PS50043"/>
    </source>
</evidence>
<dbReference type="EMBL" id="LT629799">
    <property type="protein sequence ID" value="SDU85163.1"/>
    <property type="molecule type" value="Genomic_DNA"/>
</dbReference>
<sequence length="908" mass="95649">MADIPAGAGPLVGRDRVLERVRRVAENRGPTGRSLLVTGPPGSGRTSLVATALADLDGEVVWFAGSATVDDEPWSTLRSARGTFRSVPGFLGSGGDEVVARALAGESSTVEVARAFARHYQSLPPRPGAVVLVAEDVHRFDPQSRAVLLLLAHVNHTFDMSYVLTCPTRALPEDALDLDRVQLGPLDAGATREALHAWTGRPVGTDVAAELARLTDGNPRLLREIAGQVGPEQLEGRRTLPLRLPLTPTSAAVASGPLQDLDVDALRTLACFSLGLPVPVVVLERAVGLGPVDALVDANLLEAVPEGYRCTSALLGRTAEARLDAATRHALAGALASAWSVLDPVRAALHAVDEGLPSEEVLERGRRALATTAGASSAADDRLAEALAWAVVARAEPPTTNDWLVLAGCAERAGHLADARDAFEHAVHASAIDEEDLPLLTRTRGFLSQVTDDRTLVVPSTTLLSSLELVHPAVVFETMTRTAWNSLLAGAPDQARLYLDRARQASRAARPEDRALWRLVDTGWQRAASGTGTDEALREAALRWRDCTGARPWYDDFLLVTTLVEAHALADARQHLFVAGSAHRHAGRLGRYFLLAARLELEVAGSQVAAALATVEELAGHEVAGPVHVRGLAPALVRLETLADLPAGTLVDGHDGSASEPAALARAEAERALVRGRHREAAVALTALLRAEPPLPEEARRAVLADLVEAQVAAGDLAGAQQSFVRSTSGTGGPATDAATTRAAALVASPFETRGAFARALAAAEAEDGLLGRARTLLALSRRLGAVGAEDEAAGLREEAALVFAHLGAEGWARHAREAEPPPQDPGAQDRLLDTRLDDHEAGIVRLLLLGQKNKEVAARLYVSLRSLEKSLTRIYAKTGVASKAQLLALVRAEDGAGRPTGPRSAVG</sequence>
<dbReference type="STRING" id="546874.SAMN04488544_0951"/>
<dbReference type="InterPro" id="IPR027417">
    <property type="entry name" value="P-loop_NTPase"/>
</dbReference>
<dbReference type="Pfam" id="PF13191">
    <property type="entry name" value="AAA_16"/>
    <property type="match status" value="1"/>
</dbReference>
<dbReference type="PROSITE" id="PS00622">
    <property type="entry name" value="HTH_LUXR_1"/>
    <property type="match status" value="1"/>
</dbReference>
<dbReference type="GO" id="GO:0003677">
    <property type="term" value="F:DNA binding"/>
    <property type="evidence" value="ECO:0007669"/>
    <property type="project" value="InterPro"/>
</dbReference>
<dbReference type="RefSeq" id="WP_091073466.1">
    <property type="nucleotide sequence ID" value="NZ_LT629799.1"/>
</dbReference>
<dbReference type="SUPFAM" id="SSF46894">
    <property type="entry name" value="C-terminal effector domain of the bipartite response regulators"/>
    <property type="match status" value="1"/>
</dbReference>